<keyword evidence="1" id="KW-1133">Transmembrane helix</keyword>
<dbReference type="SUPFAM" id="SSF52266">
    <property type="entry name" value="SGNH hydrolase"/>
    <property type="match status" value="1"/>
</dbReference>
<feature type="transmembrane region" description="Helical" evidence="1">
    <location>
        <begin position="6"/>
        <end position="23"/>
    </location>
</feature>
<dbReference type="KEGG" id="mmt:Metme_1179"/>
<keyword evidence="1" id="KW-0812">Transmembrane</keyword>
<reference evidence="2 3" key="1">
    <citation type="journal article" date="2011" name="J. Bacteriol.">
        <title>Complete Genome Sequence of the Aerobic Marine Methanotroph Methylomonas methanica MC09.</title>
        <authorList>
            <person name="Boden R."/>
            <person name="Cunliffe M."/>
            <person name="Scanlan J."/>
            <person name="Moussard H."/>
            <person name="Kits K.D."/>
            <person name="Klotz M.G."/>
            <person name="Jetten M.S."/>
            <person name="Vuilleumier S."/>
            <person name="Han J."/>
            <person name="Peters L."/>
            <person name="Mikhailova N."/>
            <person name="Teshima H."/>
            <person name="Tapia R."/>
            <person name="Kyrpides N."/>
            <person name="Ivanova N."/>
            <person name="Pagani I."/>
            <person name="Cheng J.F."/>
            <person name="Goodwin L."/>
            <person name="Han C."/>
            <person name="Hauser L."/>
            <person name="Land M.L."/>
            <person name="Lapidus A."/>
            <person name="Lucas S."/>
            <person name="Pitluck S."/>
            <person name="Woyke T."/>
            <person name="Stein L."/>
            <person name="Murrell J.C."/>
        </authorList>
    </citation>
    <scope>NUCLEOTIDE SEQUENCE [LARGE SCALE GENOMIC DNA]</scope>
    <source>
        <strain evidence="2 3">MC09</strain>
    </source>
</reference>
<sequence>MNFLDLVIIIVVVEIGLILIVGLQRRSFPWFLTKQDELPVFDSQALQKFINYSFDPYLGWVRRPDSSGIENGKNGPIIFRINAEGSRAVSFETAEPVVAVFGDSYAFCRQVEDNETFEAQLSRLEGFGVLNFGVGNYGIDQALLRYEHKDLPDTVKLVVMAFVPETICRIQSYWKHYLEFGNTFAFKPRFIVDSEGQLTLLENLMQNAEDFATLHEKLPALREADGFYEKKFRSHQFRFPYIASLMRHPLKQSMLIAAVGVRGLCRALGISSQQVENLPFTLIMKSNLRDAYRLYYDSESIRLLSAILLRFKEGALRRGHIPLVVVMPQLLDLKLNKNKVAPYQGFFSELAQQLPVLDLTMKFMDSGFETLYINDQYGGHLSADGNRLVAKEISNWLKLNGKSVI</sequence>
<accession>F9ZWD8</accession>
<reference key="2">
    <citation type="submission" date="2011-05" db="EMBL/GenBank/DDBJ databases">
        <title>Complete genome sequence of the aerobic marine methanotroph Methylomonas methanica MC09.</title>
        <authorList>
            <person name="Boden R."/>
            <person name="Cunliffe M."/>
            <person name="Scanlan J."/>
            <person name="Moussard H."/>
            <person name="Kits K.D."/>
            <person name="Klotz M."/>
            <person name="Jetten M."/>
            <person name="Vuilleumier S."/>
            <person name="Han J."/>
            <person name="Peters L."/>
            <person name="Mikhailova N."/>
            <person name="Teshima H."/>
            <person name="Tapia R."/>
            <person name="Kyrpides N."/>
            <person name="Ivanova N."/>
            <person name="Pagani I."/>
            <person name="Cheng J.-F."/>
            <person name="Goodwin L."/>
            <person name="Han C."/>
            <person name="Hauser L."/>
            <person name="Land M."/>
            <person name="Lapidus A."/>
            <person name="Lucas S."/>
            <person name="Pitluck S."/>
            <person name="Woyke T."/>
            <person name="Stein L.Y."/>
            <person name="Murrell C."/>
        </authorList>
    </citation>
    <scope>NUCLEOTIDE SEQUENCE</scope>
    <source>
        <strain>MC09</strain>
    </source>
</reference>
<dbReference type="RefSeq" id="WP_013817872.1">
    <property type="nucleotide sequence ID" value="NC_015572.1"/>
</dbReference>
<evidence type="ECO:0000313" key="3">
    <source>
        <dbReference type="Proteomes" id="UP000008888"/>
    </source>
</evidence>
<keyword evidence="3" id="KW-1185">Reference proteome</keyword>
<dbReference type="HOGENOM" id="CLU_679363_0_0_6"/>
<proteinExistence type="predicted"/>
<dbReference type="AlphaFoldDB" id="F9ZWD8"/>
<evidence type="ECO:0008006" key="4">
    <source>
        <dbReference type="Google" id="ProtNLM"/>
    </source>
</evidence>
<evidence type="ECO:0000256" key="1">
    <source>
        <dbReference type="SAM" id="Phobius"/>
    </source>
</evidence>
<dbReference type="STRING" id="857087.Metme_1179"/>
<name>F9ZWD8_METMM</name>
<keyword evidence="1" id="KW-0472">Membrane</keyword>
<dbReference type="Proteomes" id="UP000008888">
    <property type="component" value="Chromosome"/>
</dbReference>
<organism evidence="2 3">
    <name type="scientific">Methylomonas methanica (strain DSM 25384 / MC09)</name>
    <dbReference type="NCBI Taxonomy" id="857087"/>
    <lineage>
        <taxon>Bacteria</taxon>
        <taxon>Pseudomonadati</taxon>
        <taxon>Pseudomonadota</taxon>
        <taxon>Gammaproteobacteria</taxon>
        <taxon>Methylococcales</taxon>
        <taxon>Methylococcaceae</taxon>
        <taxon>Methylomonas</taxon>
    </lineage>
</organism>
<gene>
    <name evidence="2" type="ordered locus">Metme_1179</name>
</gene>
<dbReference type="OrthoDB" id="8477981at2"/>
<reference evidence="3" key="3">
    <citation type="submission" date="2011-05" db="EMBL/GenBank/DDBJ databases">
        <title>Complete sequence of Methylomonas methanica MC09.</title>
        <authorList>
            <consortium name="US DOE Joint Genome Institute"/>
            <person name="Lucas S."/>
            <person name="Han J."/>
            <person name="Lapidus A."/>
            <person name="Cheng J.-F."/>
            <person name="Goodwin L."/>
            <person name="Pitluck S."/>
            <person name="Peters L."/>
            <person name="Mikhailova N."/>
            <person name="Teshima H."/>
            <person name="Han C."/>
            <person name="Tapia R."/>
            <person name="Land M."/>
            <person name="Hauser L."/>
            <person name="Kyrpides N."/>
            <person name="Ivanova N."/>
            <person name="Pagani I."/>
            <person name="Stein L."/>
            <person name="Woyke T."/>
        </authorList>
    </citation>
    <scope>NUCLEOTIDE SEQUENCE [LARGE SCALE GENOMIC DNA]</scope>
    <source>
        <strain evidence="3">MC09</strain>
    </source>
</reference>
<protein>
    <recommendedName>
        <fullName evidence="4">SGNH hydrolase-type esterase domain-containing protein</fullName>
    </recommendedName>
</protein>
<dbReference type="EMBL" id="CP002738">
    <property type="protein sequence ID" value="AEF99607.1"/>
    <property type="molecule type" value="Genomic_DNA"/>
</dbReference>
<evidence type="ECO:0000313" key="2">
    <source>
        <dbReference type="EMBL" id="AEF99607.1"/>
    </source>
</evidence>
<dbReference type="eggNOG" id="COG3475">
    <property type="taxonomic scope" value="Bacteria"/>
</dbReference>